<dbReference type="AlphaFoldDB" id="A0A183U848"/>
<proteinExistence type="predicted"/>
<gene>
    <name evidence="1" type="ORF">TCNE_LOCUS4668</name>
</gene>
<dbReference type="PANTHER" id="PTHR24092:SF218">
    <property type="entry name" value="PHOSPHOLIPID-TRANSPORTING ATPASE"/>
    <property type="match status" value="1"/>
</dbReference>
<dbReference type="EMBL" id="UYWY01008533">
    <property type="protein sequence ID" value="VDM31527.1"/>
    <property type="molecule type" value="Genomic_DNA"/>
</dbReference>
<accession>A0A183U848</accession>
<protein>
    <submittedName>
        <fullName evidence="3">P-type phospholipid transporter</fullName>
    </submittedName>
</protein>
<reference evidence="3" key="1">
    <citation type="submission" date="2016-06" db="UniProtKB">
        <authorList>
            <consortium name="WormBaseParasite"/>
        </authorList>
    </citation>
    <scope>IDENTIFICATION</scope>
</reference>
<evidence type="ECO:0000313" key="1">
    <source>
        <dbReference type="EMBL" id="VDM31527.1"/>
    </source>
</evidence>
<dbReference type="GO" id="GO:0140326">
    <property type="term" value="F:ATPase-coupled intramembrane lipid transporter activity"/>
    <property type="evidence" value="ECO:0007669"/>
    <property type="project" value="TreeGrafter"/>
</dbReference>
<dbReference type="GO" id="GO:0045332">
    <property type="term" value="P:phospholipid translocation"/>
    <property type="evidence" value="ECO:0007669"/>
    <property type="project" value="TreeGrafter"/>
</dbReference>
<organism evidence="2 3">
    <name type="scientific">Toxocara canis</name>
    <name type="common">Canine roundworm</name>
    <dbReference type="NCBI Taxonomy" id="6265"/>
    <lineage>
        <taxon>Eukaryota</taxon>
        <taxon>Metazoa</taxon>
        <taxon>Ecdysozoa</taxon>
        <taxon>Nematoda</taxon>
        <taxon>Chromadorea</taxon>
        <taxon>Rhabditida</taxon>
        <taxon>Spirurina</taxon>
        <taxon>Ascaridomorpha</taxon>
        <taxon>Ascaridoidea</taxon>
        <taxon>Toxocaridae</taxon>
        <taxon>Toxocara</taxon>
    </lineage>
</organism>
<dbReference type="GO" id="GO:0005886">
    <property type="term" value="C:plasma membrane"/>
    <property type="evidence" value="ECO:0007669"/>
    <property type="project" value="TreeGrafter"/>
</dbReference>
<dbReference type="WBParaSite" id="TCNE_0000466801-mRNA-1">
    <property type="protein sequence ID" value="TCNE_0000466801-mRNA-1"/>
    <property type="gene ID" value="TCNE_0000466801"/>
</dbReference>
<reference evidence="1 2" key="2">
    <citation type="submission" date="2018-11" db="EMBL/GenBank/DDBJ databases">
        <authorList>
            <consortium name="Pathogen Informatics"/>
        </authorList>
    </citation>
    <scope>NUCLEOTIDE SEQUENCE [LARGE SCALE GENOMIC DNA]</scope>
</reference>
<evidence type="ECO:0000313" key="2">
    <source>
        <dbReference type="Proteomes" id="UP000050794"/>
    </source>
</evidence>
<dbReference type="Proteomes" id="UP000050794">
    <property type="component" value="Unassembled WGS sequence"/>
</dbReference>
<evidence type="ECO:0000313" key="3">
    <source>
        <dbReference type="WBParaSite" id="TCNE_0000466801-mRNA-1"/>
    </source>
</evidence>
<dbReference type="PANTHER" id="PTHR24092">
    <property type="entry name" value="PROBABLE PHOSPHOLIPID-TRANSPORTING ATPASE"/>
    <property type="match status" value="1"/>
</dbReference>
<sequence length="107" mass="12567">MIIFIVMNTNSPLIDGVISMVSSVLTFQNLFFLQILIPLSLYISVELIKLSQIYFISTDIDLYYEKTDRRMECRSLNIPEELGQIQYVLNIPEELGLFRYFLYLLSQ</sequence>
<name>A0A183U848_TOXCA</name>
<keyword evidence="2" id="KW-1185">Reference proteome</keyword>